<keyword evidence="2" id="KW-0378">Hydrolase</keyword>
<name>A0A6S6R6D1_9FIRM</name>
<dbReference type="InterPro" id="IPR013783">
    <property type="entry name" value="Ig-like_fold"/>
</dbReference>
<sequence length="586" mass="68259">MNKSAILHIPQSQYAFANDEKTMTIRLRSEVSDLSSCTLYYGDRACSKSPVEFYPLPMGVVARDELFDYYEVTFGTPYNRVCYYFKLVKGEEWIYYYANQFSAELPDFVLDGTVIEGRSEYFQYPVILRSEILDVPDWFKNAVVYNIFPDSFASGKGRIDNSGKQITLEGGAVSKSKFGGTIPGITANLDYIRNLGFNCIYLNPVFTAGESHKYDLLDYYHIDPCLGSDEDFKDLVEKVHDRDMTIVIDGVFNHCSWHFFAFDDVVKNGEQSKYKDWFYNLKFPVIRPAGTKDVPTYACFAYEKKMPKLNTANPEVQKYFEDVCRYWIREYKIDGWRLDVANEIDRNFWRNFRRAAKEENPQIVLIGEVWENSESWLRGDAFDSTMNYNFQRNCREFFAMDKLDAFQFSGAISMMLFRYPTNITLGQLNLLDSHDVPRFLSLCRGDIRKWKLAFLFLMLCPGVPSMFYGDEKRISGIKEAEYRRPMPWQNEENEMADFVKSIVSIRKIHTNPQACFEIVHAEKESRMFAFVRRGVKGTVLVCMNAGEKEEYVEIRNVRQVLMEAGSVRDKDNYKILPYGLGIYLLQ</sequence>
<evidence type="ECO:0000313" key="4">
    <source>
        <dbReference type="EMBL" id="BCJ94875.1"/>
    </source>
</evidence>
<dbReference type="InterPro" id="IPR045857">
    <property type="entry name" value="O16G_dom_2"/>
</dbReference>
<evidence type="ECO:0000256" key="1">
    <source>
        <dbReference type="ARBA" id="ARBA00008061"/>
    </source>
</evidence>
<dbReference type="PANTHER" id="PTHR10357">
    <property type="entry name" value="ALPHA-AMYLASE FAMILY MEMBER"/>
    <property type="match status" value="1"/>
</dbReference>
<keyword evidence="3 4" id="KW-0326">Glycosidase</keyword>
<dbReference type="SUPFAM" id="SSF51445">
    <property type="entry name" value="(Trans)glycosidases"/>
    <property type="match status" value="1"/>
</dbReference>
<dbReference type="GO" id="GO:0005975">
    <property type="term" value="P:carbohydrate metabolic process"/>
    <property type="evidence" value="ECO:0007669"/>
    <property type="project" value="InterPro"/>
</dbReference>
<dbReference type="EMBL" id="AP023367">
    <property type="protein sequence ID" value="BCJ94875.1"/>
    <property type="molecule type" value="Genomic_DNA"/>
</dbReference>
<dbReference type="Gene3D" id="3.90.400.10">
    <property type="entry name" value="Oligo-1,6-glucosidase, Domain 2"/>
    <property type="match status" value="1"/>
</dbReference>
<proteinExistence type="inferred from homology"/>
<dbReference type="PANTHER" id="PTHR10357:SF210">
    <property type="entry name" value="MALTODEXTRIN GLUCOSIDASE"/>
    <property type="match status" value="1"/>
</dbReference>
<dbReference type="GO" id="GO:0004553">
    <property type="term" value="F:hydrolase activity, hydrolyzing O-glycosyl compounds"/>
    <property type="evidence" value="ECO:0007669"/>
    <property type="project" value="InterPro"/>
</dbReference>
<dbReference type="InterPro" id="IPR017853">
    <property type="entry name" value="GH"/>
</dbReference>
<dbReference type="Proteomes" id="UP000515561">
    <property type="component" value="Chromosome"/>
</dbReference>
<dbReference type="SMART" id="SM00642">
    <property type="entry name" value="Aamy"/>
    <property type="match status" value="1"/>
</dbReference>
<accession>A0A6S6R6D1</accession>
<dbReference type="InterPro" id="IPR006047">
    <property type="entry name" value="GH13_cat_dom"/>
</dbReference>
<dbReference type="AlphaFoldDB" id="A0A6S6R6D1"/>
<dbReference type="Gene3D" id="3.20.20.80">
    <property type="entry name" value="Glycosidases"/>
    <property type="match status" value="1"/>
</dbReference>
<dbReference type="RefSeq" id="WP_184088901.1">
    <property type="nucleotide sequence ID" value="NZ_AP023367.1"/>
</dbReference>
<dbReference type="InterPro" id="IPR014756">
    <property type="entry name" value="Ig_E-set"/>
</dbReference>
<reference evidence="4 5" key="1">
    <citation type="journal article" date="2016" name="Int. J. Syst. Evol. Microbiol.">
        <title>Descriptions of Anaerotaenia torta gen. nov., sp. nov. and Anaerocolumna cellulosilytica gen. nov., sp. nov. isolated from a methanogenic reactor of cattle waste.</title>
        <authorList>
            <person name="Uek A."/>
            <person name="Ohtaki Y."/>
            <person name="Kaku N."/>
            <person name="Ueki K."/>
        </authorList>
    </citation>
    <scope>NUCLEOTIDE SEQUENCE [LARGE SCALE GENOMIC DNA]</scope>
    <source>
        <strain evidence="4 5">SN021</strain>
    </source>
</reference>
<keyword evidence="5" id="KW-1185">Reference proteome</keyword>
<comment type="similarity">
    <text evidence="1">Belongs to the glycosyl hydrolase 13 family.</text>
</comment>
<evidence type="ECO:0000313" key="5">
    <source>
        <dbReference type="Proteomes" id="UP000515561"/>
    </source>
</evidence>
<dbReference type="CDD" id="cd02857">
    <property type="entry name" value="E_set_CDase_PDE_N"/>
    <property type="match status" value="1"/>
</dbReference>
<organism evidence="4 5">
    <name type="scientific">Anaerocolumna cellulosilytica</name>
    <dbReference type="NCBI Taxonomy" id="433286"/>
    <lineage>
        <taxon>Bacteria</taxon>
        <taxon>Bacillati</taxon>
        <taxon>Bacillota</taxon>
        <taxon>Clostridia</taxon>
        <taxon>Lachnospirales</taxon>
        <taxon>Lachnospiraceae</taxon>
        <taxon>Anaerocolumna</taxon>
    </lineage>
</organism>
<evidence type="ECO:0000256" key="2">
    <source>
        <dbReference type="ARBA" id="ARBA00022801"/>
    </source>
</evidence>
<dbReference type="InterPro" id="IPR004185">
    <property type="entry name" value="Glyco_hydro_13_lg-like_dom"/>
</dbReference>
<dbReference type="KEGG" id="acel:acsn021_24440"/>
<dbReference type="SUPFAM" id="SSF81296">
    <property type="entry name" value="E set domains"/>
    <property type="match status" value="1"/>
</dbReference>
<evidence type="ECO:0000256" key="3">
    <source>
        <dbReference type="ARBA" id="ARBA00023295"/>
    </source>
</evidence>
<dbReference type="CDD" id="cd11338">
    <property type="entry name" value="AmyAc_CMD"/>
    <property type="match status" value="1"/>
</dbReference>
<protein>
    <submittedName>
        <fullName evidence="4">Alpha-glycosidase</fullName>
    </submittedName>
</protein>
<gene>
    <name evidence="4" type="ORF">acsn021_24440</name>
</gene>
<dbReference type="Pfam" id="PF02903">
    <property type="entry name" value="Alpha-amylase_N"/>
    <property type="match status" value="1"/>
</dbReference>
<dbReference type="Pfam" id="PF00128">
    <property type="entry name" value="Alpha-amylase"/>
    <property type="match status" value="1"/>
</dbReference>
<dbReference type="Gene3D" id="2.60.40.10">
    <property type="entry name" value="Immunoglobulins"/>
    <property type="match status" value="1"/>
</dbReference>